<feature type="transmembrane region" description="Helical" evidence="10">
    <location>
        <begin position="233"/>
        <end position="256"/>
    </location>
</feature>
<keyword evidence="10 11" id="KW-0961">Cell wall biogenesis/degradation</keyword>
<feature type="transmembrane region" description="Helical" evidence="10">
    <location>
        <begin position="122"/>
        <end position="142"/>
    </location>
</feature>
<comment type="function">
    <text evidence="8 10 11">Involved in peptidoglycan biosynthesis. Transports lipid-linked peptidoglycan precursors from the inner to the outer leaflet of the cytoplasmic membrane.</text>
</comment>
<evidence type="ECO:0000256" key="3">
    <source>
        <dbReference type="ARBA" id="ARBA00022692"/>
    </source>
</evidence>
<dbReference type="GO" id="GO:0005886">
    <property type="term" value="C:plasma membrane"/>
    <property type="evidence" value="ECO:0007669"/>
    <property type="project" value="UniProtKB-SubCell"/>
</dbReference>
<keyword evidence="2 10" id="KW-1003">Cell membrane</keyword>
<dbReference type="PRINTS" id="PR01806">
    <property type="entry name" value="VIRFACTRMVIN"/>
</dbReference>
<evidence type="ECO:0000313" key="13">
    <source>
        <dbReference type="Proteomes" id="UP000198418"/>
    </source>
</evidence>
<dbReference type="GO" id="GO:0009252">
    <property type="term" value="P:peptidoglycan biosynthetic process"/>
    <property type="evidence" value="ECO:0007669"/>
    <property type="project" value="UniProtKB-UniRule"/>
</dbReference>
<keyword evidence="13" id="KW-1185">Reference proteome</keyword>
<dbReference type="NCBIfam" id="TIGR01695">
    <property type="entry name" value="murJ_mviN"/>
    <property type="match status" value="1"/>
</dbReference>
<keyword evidence="10 11" id="KW-0813">Transport</keyword>
<dbReference type="PANTHER" id="PTHR47019">
    <property type="entry name" value="LIPID II FLIPPASE MURJ"/>
    <property type="match status" value="1"/>
</dbReference>
<evidence type="ECO:0000256" key="11">
    <source>
        <dbReference type="PIRNR" id="PIRNR002869"/>
    </source>
</evidence>
<dbReference type="InterPro" id="IPR004268">
    <property type="entry name" value="MurJ"/>
</dbReference>
<dbReference type="OrthoDB" id="9816572at2"/>
<feature type="transmembrane region" description="Helical" evidence="10">
    <location>
        <begin position="154"/>
        <end position="177"/>
    </location>
</feature>
<feature type="transmembrane region" description="Helical" evidence="10">
    <location>
        <begin position="183"/>
        <end position="203"/>
    </location>
</feature>
<dbReference type="GO" id="GO:0008360">
    <property type="term" value="P:regulation of cell shape"/>
    <property type="evidence" value="ECO:0007669"/>
    <property type="project" value="UniProtKB-UniRule"/>
</dbReference>
<evidence type="ECO:0000256" key="10">
    <source>
        <dbReference type="HAMAP-Rule" id="MF_02078"/>
    </source>
</evidence>
<feature type="transmembrane region" description="Helical" evidence="10">
    <location>
        <begin position="268"/>
        <end position="286"/>
    </location>
</feature>
<evidence type="ECO:0000256" key="5">
    <source>
        <dbReference type="ARBA" id="ARBA00022984"/>
    </source>
</evidence>
<comment type="pathway">
    <text evidence="10">Cell wall biogenesis; peptidoglycan biosynthesis.</text>
</comment>
<evidence type="ECO:0000256" key="1">
    <source>
        <dbReference type="ARBA" id="ARBA00004651"/>
    </source>
</evidence>
<dbReference type="CDD" id="cd13123">
    <property type="entry name" value="MATE_MurJ_like"/>
    <property type="match status" value="1"/>
</dbReference>
<sequence length="518" mass="54653">MYKSFLSVSGFTLLSRVTGFLRDIMLSGLVGAGALGDALSVALRLPNHFRAIFGEGAFNAAYVPTYLRVLEQDGEARARNFANQIFTLLLISQLVILALGWLFMPAFVHLLAPGFSADPDKFALAVTLTRITFPYLFCVTLVTMHTATLNAHGVFAVGAFAPVLLNVVTMGFLALSYLFPNAAYAAATGVTVSGAAQFVLLAVSARRHGVLEKIARPGWGADVRDFFRRFGPAVIGSSGLQIAMFADTIIGSLLATGGLSSLYYAERLYQLPIGLVGVAAGTVLLPEMSRCFAREDWEGAFTAQNRTLALSVALTAPFVVAFMVIPEVIVRALFEHGRFHIEDSLATAAVLRAYGAGLLAMVAVNALRSGFQAMGDTKTPMLISLGALGVNLLLKLALYQPLGAVGIAVATSVNAWINVALLVILALRRYLFQPDQTFVSVLLACATASVVLANVALWLQDPFLTAARAIGGVPGLLAALSGLGLLGALAYGAALIAGARALGVTAAEMGLSRLRRRK</sequence>
<evidence type="ECO:0000256" key="6">
    <source>
        <dbReference type="ARBA" id="ARBA00022989"/>
    </source>
</evidence>
<name>A0A212RT57_RHOAC</name>
<dbReference type="AlphaFoldDB" id="A0A212RT57"/>
<dbReference type="PIRSF" id="PIRSF002869">
    <property type="entry name" value="MviN"/>
    <property type="match status" value="1"/>
</dbReference>
<gene>
    <name evidence="10" type="primary">murJ</name>
    <name evidence="12" type="ORF">SAMN06265338_10730</name>
</gene>
<keyword evidence="5 10" id="KW-0573">Peptidoglycan synthesis</keyword>
<evidence type="ECO:0000256" key="8">
    <source>
        <dbReference type="ARBA" id="ARBA00060041"/>
    </source>
</evidence>
<dbReference type="UniPathway" id="UPA00219"/>
<feature type="transmembrane region" description="Helical" evidence="10">
    <location>
        <begin position="404"/>
        <end position="427"/>
    </location>
</feature>
<dbReference type="GO" id="GO:0071555">
    <property type="term" value="P:cell wall organization"/>
    <property type="evidence" value="ECO:0007669"/>
    <property type="project" value="UniProtKB-UniRule"/>
</dbReference>
<accession>A0A212RT57</accession>
<dbReference type="EMBL" id="FYDG01000007">
    <property type="protein sequence ID" value="SNB75734.1"/>
    <property type="molecule type" value="Genomic_DNA"/>
</dbReference>
<comment type="similarity">
    <text evidence="9 10 11">Belongs to the MurJ/MviN family.</text>
</comment>
<protein>
    <recommendedName>
        <fullName evidence="10">Probable lipid II flippase MurJ</fullName>
    </recommendedName>
</protein>
<feature type="transmembrane region" description="Helical" evidence="10">
    <location>
        <begin position="81"/>
        <end position="102"/>
    </location>
</feature>
<keyword evidence="3 10" id="KW-0812">Transmembrane</keyword>
<keyword evidence="7 10" id="KW-0472">Membrane</keyword>
<keyword evidence="6 10" id="KW-1133">Transmembrane helix</keyword>
<proteinExistence type="inferred from homology"/>
<feature type="transmembrane region" description="Helical" evidence="10">
    <location>
        <begin position="345"/>
        <end position="367"/>
    </location>
</feature>
<feature type="transmembrane region" description="Helical" evidence="10">
    <location>
        <begin position="379"/>
        <end position="398"/>
    </location>
</feature>
<dbReference type="RefSeq" id="WP_088521271.1">
    <property type="nucleotide sequence ID" value="NZ_FYDG01000007.1"/>
</dbReference>
<feature type="transmembrane region" description="Helical" evidence="10">
    <location>
        <begin position="479"/>
        <end position="507"/>
    </location>
</feature>
<reference evidence="13" key="1">
    <citation type="submission" date="2017-06" db="EMBL/GenBank/DDBJ databases">
        <authorList>
            <person name="Varghese N."/>
            <person name="Submissions S."/>
        </authorList>
    </citation>
    <scope>NUCLEOTIDE SEQUENCE [LARGE SCALE GENOMIC DNA]</scope>
    <source>
        <strain evidence="13">DSM 137</strain>
    </source>
</reference>
<evidence type="ECO:0000313" key="12">
    <source>
        <dbReference type="EMBL" id="SNB75734.1"/>
    </source>
</evidence>
<dbReference type="PANTHER" id="PTHR47019:SF1">
    <property type="entry name" value="LIPID II FLIPPASE MURJ"/>
    <property type="match status" value="1"/>
</dbReference>
<dbReference type="HAMAP" id="MF_02078">
    <property type="entry name" value="MurJ_MviN"/>
    <property type="match status" value="1"/>
</dbReference>
<evidence type="ECO:0000256" key="7">
    <source>
        <dbReference type="ARBA" id="ARBA00023136"/>
    </source>
</evidence>
<feature type="transmembrane region" description="Helical" evidence="10">
    <location>
        <begin position="439"/>
        <end position="459"/>
    </location>
</feature>
<dbReference type="Proteomes" id="UP000198418">
    <property type="component" value="Unassembled WGS sequence"/>
</dbReference>
<feature type="transmembrane region" description="Helical" evidence="10">
    <location>
        <begin position="307"/>
        <end position="325"/>
    </location>
</feature>
<dbReference type="InterPro" id="IPR051050">
    <property type="entry name" value="Lipid_II_flippase_MurJ/MviN"/>
</dbReference>
<dbReference type="GO" id="GO:0015648">
    <property type="term" value="F:lipid-linked peptidoglycan transporter activity"/>
    <property type="evidence" value="ECO:0007669"/>
    <property type="project" value="UniProtKB-UniRule"/>
</dbReference>
<evidence type="ECO:0000256" key="2">
    <source>
        <dbReference type="ARBA" id="ARBA00022475"/>
    </source>
</evidence>
<evidence type="ECO:0000256" key="9">
    <source>
        <dbReference type="ARBA" id="ARBA00061532"/>
    </source>
</evidence>
<dbReference type="Pfam" id="PF03023">
    <property type="entry name" value="MurJ"/>
    <property type="match status" value="1"/>
</dbReference>
<keyword evidence="10" id="KW-0997">Cell inner membrane</keyword>
<dbReference type="GO" id="GO:0034204">
    <property type="term" value="P:lipid translocation"/>
    <property type="evidence" value="ECO:0007669"/>
    <property type="project" value="TreeGrafter"/>
</dbReference>
<evidence type="ECO:0000256" key="4">
    <source>
        <dbReference type="ARBA" id="ARBA00022960"/>
    </source>
</evidence>
<comment type="subcellular location">
    <subcellularLocation>
        <location evidence="10">Cell inner membrane</location>
        <topology evidence="10">Multi-pass membrane protein</topology>
    </subcellularLocation>
    <subcellularLocation>
        <location evidence="1">Cell membrane</location>
        <topology evidence="1">Multi-pass membrane protein</topology>
    </subcellularLocation>
</comment>
<keyword evidence="4 10" id="KW-0133">Cell shape</keyword>
<organism evidence="12 13">
    <name type="scientific">Rhodoblastus acidophilus</name>
    <name type="common">Rhodopseudomonas acidophila</name>
    <dbReference type="NCBI Taxonomy" id="1074"/>
    <lineage>
        <taxon>Bacteria</taxon>
        <taxon>Pseudomonadati</taxon>
        <taxon>Pseudomonadota</taxon>
        <taxon>Alphaproteobacteria</taxon>
        <taxon>Hyphomicrobiales</taxon>
        <taxon>Rhodoblastaceae</taxon>
        <taxon>Rhodoblastus</taxon>
    </lineage>
</organism>